<evidence type="ECO:0000313" key="8">
    <source>
        <dbReference type="EMBL" id="RDC46409.1"/>
    </source>
</evidence>
<evidence type="ECO:0000256" key="5">
    <source>
        <dbReference type="ARBA" id="ARBA00023136"/>
    </source>
</evidence>
<dbReference type="SUPFAM" id="SSF103473">
    <property type="entry name" value="MFS general substrate transporter"/>
    <property type="match status" value="1"/>
</dbReference>
<dbReference type="PANTHER" id="PTHR42718">
    <property type="entry name" value="MAJOR FACILITATOR SUPERFAMILY MULTIDRUG TRANSPORTER MFSC"/>
    <property type="match status" value="1"/>
</dbReference>
<accession>A0A369P5I5</accession>
<feature type="transmembrane region" description="Helical" evidence="6">
    <location>
        <begin position="63"/>
        <end position="83"/>
    </location>
</feature>
<keyword evidence="5 6" id="KW-0472">Membrane</keyword>
<feature type="transmembrane region" description="Helical" evidence="6">
    <location>
        <begin position="291"/>
        <end position="314"/>
    </location>
</feature>
<evidence type="ECO:0000256" key="4">
    <source>
        <dbReference type="ARBA" id="ARBA00022989"/>
    </source>
</evidence>
<feature type="transmembrane region" description="Helical" evidence="6">
    <location>
        <begin position="90"/>
        <end position="112"/>
    </location>
</feature>
<dbReference type="GO" id="GO:0022857">
    <property type="term" value="F:transmembrane transporter activity"/>
    <property type="evidence" value="ECO:0007669"/>
    <property type="project" value="InterPro"/>
</dbReference>
<feature type="transmembrane region" description="Helical" evidence="6">
    <location>
        <begin position="509"/>
        <end position="529"/>
    </location>
</feature>
<evidence type="ECO:0000256" key="2">
    <source>
        <dbReference type="ARBA" id="ARBA00022448"/>
    </source>
</evidence>
<feature type="domain" description="Major facilitator superfamily (MFS) profile" evidence="7">
    <location>
        <begin position="20"/>
        <end position="534"/>
    </location>
</feature>
<feature type="transmembrane region" description="Helical" evidence="6">
    <location>
        <begin position="118"/>
        <end position="137"/>
    </location>
</feature>
<feature type="transmembrane region" description="Helical" evidence="6">
    <location>
        <begin position="144"/>
        <end position="166"/>
    </location>
</feature>
<dbReference type="Proteomes" id="UP000253805">
    <property type="component" value="Unassembled WGS sequence"/>
</dbReference>
<protein>
    <submittedName>
        <fullName evidence="8">MFS transporter</fullName>
    </submittedName>
</protein>
<feature type="transmembrane region" description="Helical" evidence="6">
    <location>
        <begin position="382"/>
        <end position="409"/>
    </location>
</feature>
<feature type="transmembrane region" description="Helical" evidence="6">
    <location>
        <begin position="241"/>
        <end position="264"/>
    </location>
</feature>
<keyword evidence="3 6" id="KW-0812">Transmembrane</keyword>
<sequence>MAKSKATHPEGGVEKFLVLPIIVLILAQMGTSGDNGALGLANQQLVDVLGATTPDIQLANMVYPLMAGAFMVAGGLVGTIIGWRTNFRLGAALCAAGELVMALSPNMTIFIWGGRILVGFGASFMIPSVLGLIPFIYHGKNRVLAFGCIGAASGLSAFLPLFLGIVMQFGGFRVTFGALAVYFALVLLLSFKLPAIEKPAEKLKFDGLGTGIAATGLFLFLVGLSRISAWGLIEPFAECPFTIFGISPALPMAILGLILLVILVPVEKRVEQKNGIALLPQSFLKTPQVRAGLVASAITFFFMGVQAILLSPYLQLVAGWSPVLMGVMALAVGIPTFIFSLGIPKFMPNANPRRVIQVGYIVMACAFIPMAFSLHGSEVNGLMWVGLAVAGAGAGIVSAQANNIVALAVNERDASQSGGIQTTMRNVGQAIGVAAIGAVLLFGITANIDNAMADSPVITPEIRTAVAERNISLMGDAQFEQTIADIPMDDAQRAELVQLNSDARIQSTITSYVVSGVLILLGLFTTRWITIFKKEEDGKEETIVAETADEMPFEPVVDREM</sequence>
<dbReference type="RefSeq" id="WP_114548438.1">
    <property type="nucleotide sequence ID" value="NZ_PPUT01000003.1"/>
</dbReference>
<evidence type="ECO:0000256" key="6">
    <source>
        <dbReference type="SAM" id="Phobius"/>
    </source>
</evidence>
<reference evidence="8 9" key="1">
    <citation type="journal article" date="2018" name="Elife">
        <title>Discovery and characterization of a prevalent human gut bacterial enzyme sufficient for the inactivation of a family of plant toxins.</title>
        <authorList>
            <person name="Koppel N."/>
            <person name="Bisanz J.E."/>
            <person name="Pandelia M.E."/>
            <person name="Turnbaugh P.J."/>
            <person name="Balskus E.P."/>
        </authorList>
    </citation>
    <scope>NUCLEOTIDE SEQUENCE [LARGE SCALE GENOMIC DNA]</scope>
    <source>
        <strain evidence="8 9">OB21 GAM 11</strain>
    </source>
</reference>
<organism evidence="8 9">
    <name type="scientific">Adlercreutzia equolifaciens subsp. celatus</name>
    <dbReference type="NCBI Taxonomy" id="394340"/>
    <lineage>
        <taxon>Bacteria</taxon>
        <taxon>Bacillati</taxon>
        <taxon>Actinomycetota</taxon>
        <taxon>Coriobacteriia</taxon>
        <taxon>Eggerthellales</taxon>
        <taxon>Eggerthellaceae</taxon>
        <taxon>Adlercreutzia</taxon>
    </lineage>
</organism>
<evidence type="ECO:0000256" key="3">
    <source>
        <dbReference type="ARBA" id="ARBA00022692"/>
    </source>
</evidence>
<feature type="transmembrane region" description="Helical" evidence="6">
    <location>
        <begin position="205"/>
        <end position="229"/>
    </location>
</feature>
<dbReference type="Pfam" id="PF07690">
    <property type="entry name" value="MFS_1"/>
    <property type="match status" value="1"/>
</dbReference>
<feature type="transmembrane region" description="Helical" evidence="6">
    <location>
        <begin position="172"/>
        <end position="193"/>
    </location>
</feature>
<dbReference type="InterPro" id="IPR036259">
    <property type="entry name" value="MFS_trans_sf"/>
</dbReference>
<dbReference type="AlphaFoldDB" id="A0A369P5I5"/>
<dbReference type="InterPro" id="IPR011701">
    <property type="entry name" value="MFS"/>
</dbReference>
<dbReference type="PANTHER" id="PTHR42718:SF9">
    <property type="entry name" value="MAJOR FACILITATOR SUPERFAMILY MULTIDRUG TRANSPORTER MFSC"/>
    <property type="match status" value="1"/>
</dbReference>
<feature type="transmembrane region" description="Helical" evidence="6">
    <location>
        <begin position="430"/>
        <end position="448"/>
    </location>
</feature>
<dbReference type="GO" id="GO:0005886">
    <property type="term" value="C:plasma membrane"/>
    <property type="evidence" value="ECO:0007669"/>
    <property type="project" value="UniProtKB-SubCell"/>
</dbReference>
<keyword evidence="2" id="KW-0813">Transport</keyword>
<dbReference type="Gene3D" id="1.20.1250.20">
    <property type="entry name" value="MFS general substrate transporter like domains"/>
    <property type="match status" value="2"/>
</dbReference>
<dbReference type="PROSITE" id="PS50850">
    <property type="entry name" value="MFS"/>
    <property type="match status" value="1"/>
</dbReference>
<feature type="transmembrane region" description="Helical" evidence="6">
    <location>
        <begin position="320"/>
        <end position="343"/>
    </location>
</feature>
<evidence type="ECO:0000259" key="7">
    <source>
        <dbReference type="PROSITE" id="PS50850"/>
    </source>
</evidence>
<proteinExistence type="predicted"/>
<evidence type="ECO:0000256" key="1">
    <source>
        <dbReference type="ARBA" id="ARBA00004651"/>
    </source>
</evidence>
<keyword evidence="4 6" id="KW-1133">Transmembrane helix</keyword>
<name>A0A369P5I5_9ACTN</name>
<comment type="subcellular location">
    <subcellularLocation>
        <location evidence="1">Cell membrane</location>
        <topology evidence="1">Multi-pass membrane protein</topology>
    </subcellularLocation>
</comment>
<comment type="caution">
    <text evidence="8">The sequence shown here is derived from an EMBL/GenBank/DDBJ whole genome shotgun (WGS) entry which is preliminary data.</text>
</comment>
<dbReference type="EMBL" id="PPUT01000003">
    <property type="protein sequence ID" value="RDC46409.1"/>
    <property type="molecule type" value="Genomic_DNA"/>
</dbReference>
<evidence type="ECO:0000313" key="9">
    <source>
        <dbReference type="Proteomes" id="UP000253805"/>
    </source>
</evidence>
<gene>
    <name evidence="8" type="ORF">C1850_02205</name>
</gene>
<dbReference type="InterPro" id="IPR020846">
    <property type="entry name" value="MFS_dom"/>
</dbReference>
<feature type="transmembrane region" description="Helical" evidence="6">
    <location>
        <begin position="355"/>
        <end position="376"/>
    </location>
</feature>